<protein>
    <submittedName>
        <fullName evidence="2">Nuclear transport factor 2 family protein</fullName>
    </submittedName>
</protein>
<sequence>MESPRERVETTLTRYFQLCDVPAPSGAGGPGAVREALSALFSEDAVWEGVGPAYAAKFGRAQGRKAVVAKVASFLPPRPHFTSTVHLLGQGTVVTDGVTAHGTWPLQQFSRYVSGEAELLVARLEVAFYLSEERTLITHFRTERMFRTPLS</sequence>
<comment type="caution">
    <text evidence="2">The sequence shown here is derived from an EMBL/GenBank/DDBJ whole genome shotgun (WGS) entry which is preliminary data.</text>
</comment>
<dbReference type="Pfam" id="PF13577">
    <property type="entry name" value="SnoaL_4"/>
    <property type="match status" value="1"/>
</dbReference>
<evidence type="ECO:0000313" key="2">
    <source>
        <dbReference type="EMBL" id="MFC6061500.1"/>
    </source>
</evidence>
<evidence type="ECO:0000259" key="1">
    <source>
        <dbReference type="Pfam" id="PF13577"/>
    </source>
</evidence>
<organism evidence="2 3">
    <name type="scientific">Streptomyces ochraceiscleroticus</name>
    <dbReference type="NCBI Taxonomy" id="47761"/>
    <lineage>
        <taxon>Bacteria</taxon>
        <taxon>Bacillati</taxon>
        <taxon>Actinomycetota</taxon>
        <taxon>Actinomycetes</taxon>
        <taxon>Kitasatosporales</taxon>
        <taxon>Streptomycetaceae</taxon>
        <taxon>Streptomyces</taxon>
    </lineage>
</organism>
<reference evidence="3" key="1">
    <citation type="journal article" date="2019" name="Int. J. Syst. Evol. Microbiol.">
        <title>The Global Catalogue of Microorganisms (GCM) 10K type strain sequencing project: providing services to taxonomists for standard genome sequencing and annotation.</title>
        <authorList>
            <consortium name="The Broad Institute Genomics Platform"/>
            <consortium name="The Broad Institute Genome Sequencing Center for Infectious Disease"/>
            <person name="Wu L."/>
            <person name="Ma J."/>
        </authorList>
    </citation>
    <scope>NUCLEOTIDE SEQUENCE [LARGE SCALE GENOMIC DNA]</scope>
    <source>
        <strain evidence="3">CGMCC 1.15180</strain>
    </source>
</reference>
<dbReference type="Gene3D" id="3.10.450.50">
    <property type="match status" value="1"/>
</dbReference>
<dbReference type="RefSeq" id="WP_051862823.1">
    <property type="nucleotide sequence ID" value="NZ_JBHSPX010000001.1"/>
</dbReference>
<dbReference type="InterPro" id="IPR032710">
    <property type="entry name" value="NTF2-like_dom_sf"/>
</dbReference>
<evidence type="ECO:0000313" key="3">
    <source>
        <dbReference type="Proteomes" id="UP001596139"/>
    </source>
</evidence>
<keyword evidence="3" id="KW-1185">Reference proteome</keyword>
<dbReference type="InterPro" id="IPR037401">
    <property type="entry name" value="SnoaL-like"/>
</dbReference>
<feature type="domain" description="SnoaL-like" evidence="1">
    <location>
        <begin position="35"/>
        <end position="111"/>
    </location>
</feature>
<proteinExistence type="predicted"/>
<name>A0ABW1MCT4_9ACTN</name>
<accession>A0ABW1MCT4</accession>
<dbReference type="EMBL" id="JBHSPX010000001">
    <property type="protein sequence ID" value="MFC6061500.1"/>
    <property type="molecule type" value="Genomic_DNA"/>
</dbReference>
<dbReference type="Proteomes" id="UP001596139">
    <property type="component" value="Unassembled WGS sequence"/>
</dbReference>
<gene>
    <name evidence="2" type="ORF">ACFP4F_02925</name>
</gene>
<dbReference type="SUPFAM" id="SSF54427">
    <property type="entry name" value="NTF2-like"/>
    <property type="match status" value="1"/>
</dbReference>